<dbReference type="InterPro" id="IPR007705">
    <property type="entry name" value="Vesicle_trsprt_v-SNARE_N"/>
</dbReference>
<dbReference type="GO" id="GO:0031902">
    <property type="term" value="C:late endosome membrane"/>
    <property type="evidence" value="ECO:0007669"/>
    <property type="project" value="TreeGrafter"/>
</dbReference>
<dbReference type="FunFam" id="1.20.5.110:FF:000002">
    <property type="entry name" value="Vesicle transport through interaction with t-SNAREsB"/>
    <property type="match status" value="1"/>
</dbReference>
<dbReference type="GO" id="GO:0005794">
    <property type="term" value="C:Golgi apparatus"/>
    <property type="evidence" value="ECO:0007669"/>
    <property type="project" value="InterPro"/>
</dbReference>
<gene>
    <name evidence="11" type="ORF">BCR42DRAFT_404556</name>
</gene>
<name>A0A1X2IWC6_9FUNG</name>
<dbReference type="InterPro" id="IPR010989">
    <property type="entry name" value="SNARE"/>
</dbReference>
<dbReference type="InterPro" id="IPR027027">
    <property type="entry name" value="GOSR2/Membrin/Bos1"/>
</dbReference>
<evidence type="ECO:0000256" key="1">
    <source>
        <dbReference type="ARBA" id="ARBA00006108"/>
    </source>
</evidence>
<keyword evidence="4" id="KW-0653">Protein transport</keyword>
<dbReference type="Gene3D" id="1.20.5.110">
    <property type="match status" value="1"/>
</dbReference>
<comment type="subcellular location">
    <subcellularLocation>
        <location evidence="8">Endomembrane system</location>
        <topology evidence="8">Single-pass type IV membrane protein</topology>
    </subcellularLocation>
</comment>
<dbReference type="GO" id="GO:0005829">
    <property type="term" value="C:cytosol"/>
    <property type="evidence" value="ECO:0007669"/>
    <property type="project" value="GOC"/>
</dbReference>
<keyword evidence="3 9" id="KW-0812">Transmembrane</keyword>
<keyword evidence="7 9" id="KW-0472">Membrane</keyword>
<dbReference type="CDD" id="cd15862">
    <property type="entry name" value="SNARE_Vti1"/>
    <property type="match status" value="1"/>
</dbReference>
<proteinExistence type="inferred from homology"/>
<dbReference type="GO" id="GO:0031201">
    <property type="term" value="C:SNARE complex"/>
    <property type="evidence" value="ECO:0007669"/>
    <property type="project" value="TreeGrafter"/>
</dbReference>
<dbReference type="GO" id="GO:0000149">
    <property type="term" value="F:SNARE binding"/>
    <property type="evidence" value="ECO:0007669"/>
    <property type="project" value="TreeGrafter"/>
</dbReference>
<dbReference type="GO" id="GO:0012507">
    <property type="term" value="C:ER to Golgi transport vesicle membrane"/>
    <property type="evidence" value="ECO:0007669"/>
    <property type="project" value="TreeGrafter"/>
</dbReference>
<dbReference type="EMBL" id="MCGE01000003">
    <property type="protein sequence ID" value="ORZ23347.1"/>
    <property type="molecule type" value="Genomic_DNA"/>
</dbReference>
<dbReference type="GO" id="GO:0042147">
    <property type="term" value="P:retrograde transport, endosome to Golgi"/>
    <property type="evidence" value="ECO:0007669"/>
    <property type="project" value="TreeGrafter"/>
</dbReference>
<evidence type="ECO:0000256" key="7">
    <source>
        <dbReference type="ARBA" id="ARBA00023136"/>
    </source>
</evidence>
<evidence type="ECO:0000256" key="5">
    <source>
        <dbReference type="ARBA" id="ARBA00022989"/>
    </source>
</evidence>
<dbReference type="GO" id="GO:0048280">
    <property type="term" value="P:vesicle fusion with Golgi apparatus"/>
    <property type="evidence" value="ECO:0007669"/>
    <property type="project" value="TreeGrafter"/>
</dbReference>
<dbReference type="Pfam" id="PF05008">
    <property type="entry name" value="V-SNARE"/>
    <property type="match status" value="1"/>
</dbReference>
<dbReference type="SUPFAM" id="SSF58038">
    <property type="entry name" value="SNARE fusion complex"/>
    <property type="match status" value="1"/>
</dbReference>
<dbReference type="SMART" id="SM00397">
    <property type="entry name" value="t_SNARE"/>
    <property type="match status" value="1"/>
</dbReference>
<dbReference type="GO" id="GO:0016236">
    <property type="term" value="P:macroautophagy"/>
    <property type="evidence" value="ECO:0007669"/>
    <property type="project" value="TreeGrafter"/>
</dbReference>
<evidence type="ECO:0000256" key="9">
    <source>
        <dbReference type="SAM" id="Phobius"/>
    </source>
</evidence>
<keyword evidence="2" id="KW-0813">Transport</keyword>
<feature type="domain" description="T-SNARE coiled-coil homology" evidence="10">
    <location>
        <begin position="131"/>
        <end position="198"/>
    </location>
</feature>
<dbReference type="GO" id="GO:0005484">
    <property type="term" value="F:SNAP receptor activity"/>
    <property type="evidence" value="ECO:0007669"/>
    <property type="project" value="InterPro"/>
</dbReference>
<sequence>MSSDASRADSFSGYEQDFYTLQSAFNKTVDSISSASNTDKRKNAIQSAERELGEVNELLVQMEREVMNAPSPSRIRLQARCRLLKSEGEKMKRDLRRASLSPMVNQDREDLLLTMDTEPDLDASTIDQRQRLLNGTDRLGESSRRLEGSHRLALETENIGVNILSTLKGQRETLLRTRDTLGEADSYIDKSSRTLKVMARRMATNKIIIGIIILVLVALIVLIVWSKLF</sequence>
<dbReference type="PANTHER" id="PTHR21230:SF26">
    <property type="entry name" value="VESICLE TRANSPORT THROUGH INTERACTION WITH T-SNARES HOMOLOG 1A"/>
    <property type="match status" value="1"/>
</dbReference>
<dbReference type="OrthoDB" id="430637at2759"/>
<comment type="similarity">
    <text evidence="1">Belongs to the VTI1 family.</text>
</comment>
<dbReference type="GO" id="GO:0005789">
    <property type="term" value="C:endoplasmic reticulum membrane"/>
    <property type="evidence" value="ECO:0007669"/>
    <property type="project" value="TreeGrafter"/>
</dbReference>
<dbReference type="AlphaFoldDB" id="A0A1X2IWC6"/>
<reference evidence="11 12" key="1">
    <citation type="submission" date="2016-07" db="EMBL/GenBank/DDBJ databases">
        <title>Pervasive Adenine N6-methylation of Active Genes in Fungi.</title>
        <authorList>
            <consortium name="DOE Joint Genome Institute"/>
            <person name="Mondo S.J."/>
            <person name="Dannebaum R.O."/>
            <person name="Kuo R.C."/>
            <person name="Labutti K."/>
            <person name="Haridas S."/>
            <person name="Kuo A."/>
            <person name="Salamov A."/>
            <person name="Ahrendt S.R."/>
            <person name="Lipzen A."/>
            <person name="Sullivan W."/>
            <person name="Andreopoulos W.B."/>
            <person name="Clum A."/>
            <person name="Lindquist E."/>
            <person name="Daum C."/>
            <person name="Ramamoorthy G.K."/>
            <person name="Gryganskyi A."/>
            <person name="Culley D."/>
            <person name="Magnuson J.K."/>
            <person name="James T.Y."/>
            <person name="O'Malley M.A."/>
            <person name="Stajich J.E."/>
            <person name="Spatafora J.W."/>
            <person name="Visel A."/>
            <person name="Grigoriev I.V."/>
        </authorList>
    </citation>
    <scope>NUCLEOTIDE SEQUENCE [LARGE SCALE GENOMIC DNA]</scope>
    <source>
        <strain evidence="11 12">NRRL 1336</strain>
    </source>
</reference>
<dbReference type="GO" id="GO:0006891">
    <property type="term" value="P:intra-Golgi vesicle-mediated transport"/>
    <property type="evidence" value="ECO:0007669"/>
    <property type="project" value="TreeGrafter"/>
</dbReference>
<keyword evidence="12" id="KW-1185">Reference proteome</keyword>
<dbReference type="Gene3D" id="1.20.58.400">
    <property type="entry name" value="t-snare proteins"/>
    <property type="match status" value="1"/>
</dbReference>
<dbReference type="GO" id="GO:0006896">
    <property type="term" value="P:Golgi to vacuole transport"/>
    <property type="evidence" value="ECO:0007669"/>
    <property type="project" value="TreeGrafter"/>
</dbReference>
<dbReference type="Pfam" id="PF12352">
    <property type="entry name" value="V-SNARE_C"/>
    <property type="match status" value="1"/>
</dbReference>
<dbReference type="Proteomes" id="UP000193560">
    <property type="component" value="Unassembled WGS sequence"/>
</dbReference>
<comment type="caution">
    <text evidence="11">The sequence shown here is derived from an EMBL/GenBank/DDBJ whole genome shotgun (WGS) entry which is preliminary data.</text>
</comment>
<dbReference type="GO" id="GO:0006886">
    <property type="term" value="P:intracellular protein transport"/>
    <property type="evidence" value="ECO:0007669"/>
    <property type="project" value="InterPro"/>
</dbReference>
<dbReference type="STRING" id="90262.A0A1X2IWC6"/>
<evidence type="ECO:0000256" key="3">
    <source>
        <dbReference type="ARBA" id="ARBA00022692"/>
    </source>
</evidence>
<dbReference type="SUPFAM" id="SSF47661">
    <property type="entry name" value="t-snare proteins"/>
    <property type="match status" value="1"/>
</dbReference>
<evidence type="ECO:0000256" key="4">
    <source>
        <dbReference type="ARBA" id="ARBA00022927"/>
    </source>
</evidence>
<evidence type="ECO:0000256" key="2">
    <source>
        <dbReference type="ARBA" id="ARBA00022448"/>
    </source>
</evidence>
<dbReference type="InterPro" id="IPR038407">
    <property type="entry name" value="v-SNARE_N_sf"/>
</dbReference>
<keyword evidence="6" id="KW-0175">Coiled coil</keyword>
<organism evidence="11 12">
    <name type="scientific">Absidia repens</name>
    <dbReference type="NCBI Taxonomy" id="90262"/>
    <lineage>
        <taxon>Eukaryota</taxon>
        <taxon>Fungi</taxon>
        <taxon>Fungi incertae sedis</taxon>
        <taxon>Mucoromycota</taxon>
        <taxon>Mucoromycotina</taxon>
        <taxon>Mucoromycetes</taxon>
        <taxon>Mucorales</taxon>
        <taxon>Cunninghamellaceae</taxon>
        <taxon>Absidia</taxon>
    </lineage>
</organism>
<evidence type="ECO:0000313" key="11">
    <source>
        <dbReference type="EMBL" id="ORZ23347.1"/>
    </source>
</evidence>
<dbReference type="PANTHER" id="PTHR21230">
    <property type="entry name" value="VESICLE TRANSPORT V-SNARE PROTEIN VTI1-RELATED"/>
    <property type="match status" value="1"/>
</dbReference>
<accession>A0A1X2IWC6</accession>
<dbReference type="PIRSF" id="PIRSF028865">
    <property type="entry name" value="Membrin-2"/>
    <property type="match status" value="1"/>
</dbReference>
<evidence type="ECO:0000256" key="8">
    <source>
        <dbReference type="ARBA" id="ARBA00046280"/>
    </source>
</evidence>
<evidence type="ECO:0000259" key="10">
    <source>
        <dbReference type="SMART" id="SM00397"/>
    </source>
</evidence>
<feature type="transmembrane region" description="Helical" evidence="9">
    <location>
        <begin position="207"/>
        <end position="226"/>
    </location>
</feature>
<protein>
    <submittedName>
        <fullName evidence="11">Snare region anchored in the vesicle membrane C-terminus-domain-containing protein</fullName>
    </submittedName>
</protein>
<keyword evidence="5 9" id="KW-1133">Transmembrane helix</keyword>
<dbReference type="InterPro" id="IPR000727">
    <property type="entry name" value="T_SNARE_dom"/>
</dbReference>
<evidence type="ECO:0000313" key="12">
    <source>
        <dbReference type="Proteomes" id="UP000193560"/>
    </source>
</evidence>
<evidence type="ECO:0000256" key="6">
    <source>
        <dbReference type="ARBA" id="ARBA00023054"/>
    </source>
</evidence>